<protein>
    <submittedName>
        <fullName evidence="2">Uncharacterized protein</fullName>
    </submittedName>
</protein>
<name>A0A6C0EZJ5_9ZZZZ</name>
<dbReference type="AlphaFoldDB" id="A0A6C0EZJ5"/>
<proteinExistence type="predicted"/>
<evidence type="ECO:0000313" key="2">
    <source>
        <dbReference type="EMBL" id="QHT33630.1"/>
    </source>
</evidence>
<feature type="compositionally biased region" description="Basic residues" evidence="1">
    <location>
        <begin position="274"/>
        <end position="283"/>
    </location>
</feature>
<sequence length="283" mass="33868">MPKLIKNIKKKVVVFDLDETLGYFGEFGRFCILLDEYYKNNDKAYSIFNELMDLYPEFIRPNMVSILRFLLQKKKENKCQAVMIYTNNNGERKWAEHIKGYFEHKLNSKIFDQIIAAFKINGVIIEINRTTHDKCIDDFFRCTKLPSEIEICFVDDIFHPKMGHDNVYYIHVKEYKYILPSDEIVNRFLNSPLSNDIANKEEFRKFSKSRLKYNVLEKSTHEHDIDVIVSKKMLEHIKEFFNKDEPKLEYKDFKHLSKSFKKHPKYGSSSNNKTLKKNKFYHP</sequence>
<dbReference type="EMBL" id="MN738970">
    <property type="protein sequence ID" value="QHT33630.1"/>
    <property type="molecule type" value="Genomic_DNA"/>
</dbReference>
<accession>A0A6C0EZJ5</accession>
<organism evidence="2">
    <name type="scientific">viral metagenome</name>
    <dbReference type="NCBI Taxonomy" id="1070528"/>
    <lineage>
        <taxon>unclassified sequences</taxon>
        <taxon>metagenomes</taxon>
        <taxon>organismal metagenomes</taxon>
    </lineage>
</organism>
<evidence type="ECO:0000256" key="1">
    <source>
        <dbReference type="SAM" id="MobiDB-lite"/>
    </source>
</evidence>
<feature type="region of interest" description="Disordered" evidence="1">
    <location>
        <begin position="260"/>
        <end position="283"/>
    </location>
</feature>
<reference evidence="2" key="1">
    <citation type="journal article" date="2020" name="Nature">
        <title>Giant virus diversity and host interactions through global metagenomics.</title>
        <authorList>
            <person name="Schulz F."/>
            <person name="Roux S."/>
            <person name="Paez-Espino D."/>
            <person name="Jungbluth S."/>
            <person name="Walsh D.A."/>
            <person name="Denef V.J."/>
            <person name="McMahon K.D."/>
            <person name="Konstantinidis K.T."/>
            <person name="Eloe-Fadrosh E.A."/>
            <person name="Kyrpides N.C."/>
            <person name="Woyke T."/>
        </authorList>
    </citation>
    <scope>NUCLEOTIDE SEQUENCE</scope>
    <source>
        <strain evidence="2">GVMAG-M-3300009161-36</strain>
    </source>
</reference>